<evidence type="ECO:0000256" key="4">
    <source>
        <dbReference type="ARBA" id="ARBA00017114"/>
    </source>
</evidence>
<dbReference type="SUPFAM" id="SSF52980">
    <property type="entry name" value="Restriction endonuclease-like"/>
    <property type="match status" value="1"/>
</dbReference>
<evidence type="ECO:0000259" key="18">
    <source>
        <dbReference type="SMART" id="SM00891"/>
    </source>
</evidence>
<evidence type="ECO:0000313" key="20">
    <source>
        <dbReference type="Proteomes" id="UP000620124"/>
    </source>
</evidence>
<keyword evidence="5 16" id="KW-0540">Nuclease</keyword>
<evidence type="ECO:0000256" key="2">
    <source>
        <dbReference type="ARBA" id="ARBA00004123"/>
    </source>
</evidence>
<keyword evidence="14" id="KW-0469">Meiosis</keyword>
<evidence type="ECO:0000256" key="10">
    <source>
        <dbReference type="ARBA" id="ARBA00022842"/>
    </source>
</evidence>
<evidence type="ECO:0000256" key="17">
    <source>
        <dbReference type="SAM" id="MobiDB-lite"/>
    </source>
</evidence>
<evidence type="ECO:0000256" key="11">
    <source>
        <dbReference type="ARBA" id="ARBA00023172"/>
    </source>
</evidence>
<keyword evidence="7 16" id="KW-0255">Endonuclease</keyword>
<reference evidence="19" key="1">
    <citation type="submission" date="2020-05" db="EMBL/GenBank/DDBJ databases">
        <title>Mycena genomes resolve the evolution of fungal bioluminescence.</title>
        <authorList>
            <person name="Tsai I.J."/>
        </authorList>
    </citation>
    <scope>NUCLEOTIDE SEQUENCE</scope>
    <source>
        <strain evidence="19">CCC161011</strain>
    </source>
</reference>
<comment type="caution">
    <text evidence="19">The sequence shown here is derived from an EMBL/GenBank/DDBJ whole genome shotgun (WGS) entry which is preliminary data.</text>
</comment>
<feature type="compositionally biased region" description="Low complexity" evidence="17">
    <location>
        <begin position="282"/>
        <end position="329"/>
    </location>
</feature>
<evidence type="ECO:0000313" key="19">
    <source>
        <dbReference type="EMBL" id="KAF7348560.1"/>
    </source>
</evidence>
<dbReference type="InterPro" id="IPR027421">
    <property type="entry name" value="DNA_pol_lamdba_lyase_dom_sf"/>
</dbReference>
<keyword evidence="20" id="KW-1185">Reference proteome</keyword>
<dbReference type="GO" id="GO:0003677">
    <property type="term" value="F:DNA binding"/>
    <property type="evidence" value="ECO:0007669"/>
    <property type="project" value="UniProtKB-UniRule"/>
</dbReference>
<dbReference type="SMART" id="SM00891">
    <property type="entry name" value="ERCC4"/>
    <property type="match status" value="1"/>
</dbReference>
<proteinExistence type="inferred from homology"/>
<dbReference type="GO" id="GO:0031573">
    <property type="term" value="P:mitotic intra-S DNA damage checkpoint signaling"/>
    <property type="evidence" value="ECO:0007669"/>
    <property type="project" value="TreeGrafter"/>
</dbReference>
<keyword evidence="11 16" id="KW-0233">DNA recombination</keyword>
<dbReference type="EC" id="3.1.22.-" evidence="16"/>
<organism evidence="19 20">
    <name type="scientific">Mycena venus</name>
    <dbReference type="NCBI Taxonomy" id="2733690"/>
    <lineage>
        <taxon>Eukaryota</taxon>
        <taxon>Fungi</taxon>
        <taxon>Dikarya</taxon>
        <taxon>Basidiomycota</taxon>
        <taxon>Agaricomycotina</taxon>
        <taxon>Agaricomycetes</taxon>
        <taxon>Agaricomycetidae</taxon>
        <taxon>Agaricales</taxon>
        <taxon>Marasmiineae</taxon>
        <taxon>Mycenaceae</taxon>
        <taxon>Mycena</taxon>
    </lineage>
</organism>
<dbReference type="GO" id="GO:0006308">
    <property type="term" value="P:DNA catabolic process"/>
    <property type="evidence" value="ECO:0007669"/>
    <property type="project" value="UniProtKB-UniRule"/>
</dbReference>
<keyword evidence="9 16" id="KW-0378">Hydrolase</keyword>
<feature type="region of interest" description="Disordered" evidence="17">
    <location>
        <begin position="282"/>
        <end position="347"/>
    </location>
</feature>
<dbReference type="GO" id="GO:0008821">
    <property type="term" value="F:crossover junction DNA endonuclease activity"/>
    <property type="evidence" value="ECO:0007669"/>
    <property type="project" value="UniProtKB-UniRule"/>
</dbReference>
<evidence type="ECO:0000256" key="1">
    <source>
        <dbReference type="ARBA" id="ARBA00001946"/>
    </source>
</evidence>
<dbReference type="Pfam" id="PF02732">
    <property type="entry name" value="ERCC4"/>
    <property type="match status" value="1"/>
</dbReference>
<dbReference type="EMBL" id="JACAZI010000011">
    <property type="protein sequence ID" value="KAF7348560.1"/>
    <property type="molecule type" value="Genomic_DNA"/>
</dbReference>
<dbReference type="GO" id="GO:0000727">
    <property type="term" value="P:double-strand break repair via break-induced replication"/>
    <property type="evidence" value="ECO:0007669"/>
    <property type="project" value="UniProtKB-UniRule"/>
</dbReference>
<evidence type="ECO:0000256" key="8">
    <source>
        <dbReference type="ARBA" id="ARBA00022763"/>
    </source>
</evidence>
<dbReference type="AlphaFoldDB" id="A0A8H6XYJ3"/>
<dbReference type="GO" id="GO:0048476">
    <property type="term" value="C:Holliday junction resolvase complex"/>
    <property type="evidence" value="ECO:0007669"/>
    <property type="project" value="UniProtKB-UniRule"/>
</dbReference>
<dbReference type="GO" id="GO:0000712">
    <property type="term" value="P:resolution of meiotic recombination intermediates"/>
    <property type="evidence" value="ECO:0007669"/>
    <property type="project" value="TreeGrafter"/>
</dbReference>
<dbReference type="PANTHER" id="PTHR13451:SF0">
    <property type="entry name" value="CROSSOVER JUNCTION ENDONUCLEASE MUS81"/>
    <property type="match status" value="1"/>
</dbReference>
<dbReference type="Proteomes" id="UP000620124">
    <property type="component" value="Unassembled WGS sequence"/>
</dbReference>
<dbReference type="Gene3D" id="1.10.150.110">
    <property type="entry name" value="DNA polymerase beta, N-terminal domain-like"/>
    <property type="match status" value="1"/>
</dbReference>
<dbReference type="CDD" id="cd20074">
    <property type="entry name" value="XPF_nuclease_Mus81"/>
    <property type="match status" value="1"/>
</dbReference>
<evidence type="ECO:0000256" key="9">
    <source>
        <dbReference type="ARBA" id="ARBA00022801"/>
    </source>
</evidence>
<evidence type="ECO:0000256" key="12">
    <source>
        <dbReference type="ARBA" id="ARBA00023204"/>
    </source>
</evidence>
<comment type="function">
    <text evidence="15 16">Interacts with EME1 to form a DNA structure-specific endonuclease with substrate preference for branched DNA structures with a 5'-end at the branch nick. Typical substrates include 3'-flap structures, D-loops, replication forks and nicked Holliday junctions. May be required in mitosis for the processing of stalled or collapsed replication fork intermediates. May be required in meiosis for the repair of meiosis-specific double strand breaks subsequent to single-end invasion (SEI).</text>
</comment>
<dbReference type="GO" id="GO:0005634">
    <property type="term" value="C:nucleus"/>
    <property type="evidence" value="ECO:0007669"/>
    <property type="project" value="UniProtKB-SubCell"/>
</dbReference>
<name>A0A8H6XYJ3_9AGAR</name>
<evidence type="ECO:0000256" key="5">
    <source>
        <dbReference type="ARBA" id="ARBA00022722"/>
    </source>
</evidence>
<evidence type="ECO:0000256" key="3">
    <source>
        <dbReference type="ARBA" id="ARBA00010015"/>
    </source>
</evidence>
<evidence type="ECO:0000256" key="15">
    <source>
        <dbReference type="ARBA" id="ARBA00058015"/>
    </source>
</evidence>
<feature type="region of interest" description="Disordered" evidence="17">
    <location>
        <begin position="244"/>
        <end position="263"/>
    </location>
</feature>
<evidence type="ECO:0000256" key="7">
    <source>
        <dbReference type="ARBA" id="ARBA00022759"/>
    </source>
</evidence>
<keyword evidence="8 16" id="KW-0227">DNA damage</keyword>
<sequence length="707" mass="77982">MTEDNQYKIYNKAFKSLKSEIKEYIALHDLLAVKYIGPKIVQKLQERYVPDNEELSQPVAAPAPKKPRGRPPKRSATDVDIEPPPVAKRRSLSAAQLPTHVPATQPAPPTLERSATGENKPFQFWYLDGHRRVLNRRDADVSWCEDGSQLLRIKIGYPVSQANHPLAAEFFGRERRGDCFVAEMREDAAEDFPQCTAFASDVPTPTKTSSLSALLAEEKLAQKRSNNSIDPSRQLPAYLQKGANTVASGSRNNTNAIASGSRTNASDMRLAAAARSYSNIFQASPASSPPASQLTASPSTSASSSPVRPRPTIARAATIAAASSSSSAPNLHRTASAPTPAPLHTRPRLSHAVPHLPAVEHPSLYAPITTFPEFTPRVFKAGTYTVQLILDHRERGKNDRDAIADGLAAKGVLVDRRALEIGDVAWVAKSIDGGDECMLDVVLERKRLDDLVQSITGATKRFHEQKFRLHQSGMSRVLYLVEEYDTRRQKQEWGPQISTALSSTQVVDGFLVKETKNLQDTIAYLTTWTEELSRSHAHKDLFVIPSNIIRRHSYLDLQKYLRVKYPERCYVTSFQDFQALNHKSAYTTVRDTWARMLLCVRGMSAEKVGAVIKQWDTPRALWEAFRAAQEAEQDGLAWEAAEEDAQAAVGASKGKGKGMKKRCAVPQARLVLQGVGGAEGGARAIGQALSTKLYEVFTSEDYQEGED</sequence>
<gene>
    <name evidence="19" type="ORF">MVEN_01373500</name>
</gene>
<comment type="subcellular location">
    <subcellularLocation>
        <location evidence="2 16">Nucleus</location>
    </subcellularLocation>
</comment>
<comment type="cofactor">
    <cofactor evidence="1 16">
        <name>Mg(2+)</name>
        <dbReference type="ChEBI" id="CHEBI:18420"/>
    </cofactor>
</comment>
<dbReference type="Gene3D" id="1.10.150.670">
    <property type="entry name" value="Crossover junction endonuclease EME1, DNA-binding domain"/>
    <property type="match status" value="1"/>
</dbReference>
<dbReference type="InterPro" id="IPR006166">
    <property type="entry name" value="ERCC4_domain"/>
</dbReference>
<dbReference type="Gene3D" id="3.40.50.10130">
    <property type="match status" value="1"/>
</dbReference>
<dbReference type="InterPro" id="IPR033309">
    <property type="entry name" value="Mus81"/>
</dbReference>
<dbReference type="GO" id="GO:0048257">
    <property type="term" value="F:3'-flap endonuclease activity"/>
    <property type="evidence" value="ECO:0007669"/>
    <property type="project" value="TreeGrafter"/>
</dbReference>
<dbReference type="OrthoDB" id="5963188at2759"/>
<dbReference type="FunFam" id="3.40.50.10130:FF:000005">
    <property type="entry name" value="crossover junction endonuclease MUS81 isoform X1"/>
    <property type="match status" value="1"/>
</dbReference>
<dbReference type="GO" id="GO:0046872">
    <property type="term" value="F:metal ion binding"/>
    <property type="evidence" value="ECO:0007669"/>
    <property type="project" value="UniProtKB-UniRule"/>
</dbReference>
<keyword evidence="13 16" id="KW-0539">Nucleus</keyword>
<dbReference type="InterPro" id="IPR042530">
    <property type="entry name" value="EME1/EME2_C"/>
</dbReference>
<keyword evidence="12 16" id="KW-0234">DNA repair</keyword>
<dbReference type="InterPro" id="IPR011335">
    <property type="entry name" value="Restrct_endonuc-II-like"/>
</dbReference>
<evidence type="ECO:0000256" key="13">
    <source>
        <dbReference type="ARBA" id="ARBA00023242"/>
    </source>
</evidence>
<comment type="subunit">
    <text evidence="16">Interacts with EME1.</text>
</comment>
<dbReference type="InterPro" id="IPR047416">
    <property type="entry name" value="XPF_nuclease_Mus81"/>
</dbReference>
<keyword evidence="10 16" id="KW-0460">Magnesium</keyword>
<dbReference type="PANTHER" id="PTHR13451">
    <property type="entry name" value="CLASS II CROSSOVER JUNCTION ENDONUCLEASE MUS81"/>
    <property type="match status" value="1"/>
</dbReference>
<comment type="similarity">
    <text evidence="3 16">Belongs to the XPF family.</text>
</comment>
<feature type="region of interest" description="Disordered" evidence="17">
    <location>
        <begin position="53"/>
        <end position="116"/>
    </location>
</feature>
<evidence type="ECO:0000256" key="6">
    <source>
        <dbReference type="ARBA" id="ARBA00022723"/>
    </source>
</evidence>
<feature type="domain" description="ERCC4" evidence="18">
    <location>
        <begin position="387"/>
        <end position="485"/>
    </location>
</feature>
<accession>A0A8H6XYJ3</accession>
<protein>
    <recommendedName>
        <fullName evidence="4 16">Crossover junction endonuclease MUS81</fullName>
        <ecNumber evidence="16">3.1.22.-</ecNumber>
    </recommendedName>
</protein>
<keyword evidence="6 16" id="KW-0479">Metal-binding</keyword>
<evidence type="ECO:0000256" key="16">
    <source>
        <dbReference type="RuleBase" id="RU369042"/>
    </source>
</evidence>
<evidence type="ECO:0000256" key="14">
    <source>
        <dbReference type="ARBA" id="ARBA00023254"/>
    </source>
</evidence>